<dbReference type="SMART" id="SM00388">
    <property type="entry name" value="HisKA"/>
    <property type="match status" value="1"/>
</dbReference>
<dbReference type="Gene3D" id="1.10.287.130">
    <property type="match status" value="1"/>
</dbReference>
<evidence type="ECO:0000256" key="6">
    <source>
        <dbReference type="ARBA" id="ARBA00022679"/>
    </source>
</evidence>
<keyword evidence="18" id="KW-0175">Coiled coil</keyword>
<feature type="coiled-coil region" evidence="18">
    <location>
        <begin position="396"/>
        <end position="423"/>
    </location>
</feature>
<dbReference type="InterPro" id="IPR011006">
    <property type="entry name" value="CheY-like_superfamily"/>
</dbReference>
<evidence type="ECO:0000256" key="2">
    <source>
        <dbReference type="ARBA" id="ARBA00004651"/>
    </source>
</evidence>
<evidence type="ECO:0000259" key="21">
    <source>
        <dbReference type="PROSITE" id="PS50110"/>
    </source>
</evidence>
<organism evidence="26 27">
    <name type="scientific">Sulfurimonas gotlandica (strain DSM 19862 / JCM 16533 / GD1)</name>
    <dbReference type="NCBI Taxonomy" id="929558"/>
    <lineage>
        <taxon>Bacteria</taxon>
        <taxon>Pseudomonadati</taxon>
        <taxon>Campylobacterota</taxon>
        <taxon>Epsilonproteobacteria</taxon>
        <taxon>Campylobacterales</taxon>
        <taxon>Sulfurimonadaceae</taxon>
        <taxon>Sulfurimonas</taxon>
    </lineage>
</organism>
<keyword evidence="9 26" id="KW-0418">Kinase</keyword>
<sequence>MLSKSKISGVVWYKSLGFSILFWFLLLSLVPLLIISYESNAISVKSFKEAAYEDLKHSVELEKKFIDNWFYYRKVDISIWSQTKANIDFLTLLISEYKNSNNNLSEFVKTYNYVDIRNKNQNDLLKLVKHYDYIYDLFLINDEGDILYTVAQEDDLGTNLLEGEYSSTKFAASYSKTIKDGKINFSDLELYKPSNNVITGFLTAPLVDDKGNRVGVMAVQLKAERISSLFNDGVNRTSNYLLSSDGLLISDMASLTDRSKVEALVLKEWYISHKNEESLETMSGYKNPFSQDVIGTYDNVDVLGVKWILFSEINEESIYKIANKATYKAFIFFIITMIIVVIVAFFISRRIVKPIKSLLDASIKFSRGERDVSLNLGCKGEIGELESAFNIMIYSLKENEERLKEQTSEAKKALQELAEQKFALDAHSIVAITDVKGTITFVNEKFIEISGYPREELIGKNHRLLNSGLHGMEFWNNMYATVSSGKIWHDEVCNIAKDGHFYWVDTTIVPFMNENNKPKSYVAIRTDITDKKAAELELIEANEIAEESVKAKSEFLATMSHEIRTPMNGVIGMLGLLMNTKLDETQRRQASLAEGSAKALLTLINDILDFSKLEAEKMELDNIDFNLRDELETFRDTIAIKAQEKGIEVILDTSDIKTDIINADLGRIRQILFNIVGNAVKFTSKGHVLIKASLTLVDKVNARLILKMSDTGIGIPNDKLDRLFESFSQVDASTTRKYGGTGLGLAIVQKLCSLMGGKIDVKSDLGHGSTFTVDIGVKLSKSSSLVKTPIADNIEFDKNTKVLLVEDNQTNQIVAQGILNSFGLNADVANNGIEALELLKDSAKKYDVVLMDCQMPELDGYDTTRAIRDAKAGKAYISIPIIAMTANAMAGDKEKCSIAGMDDYLSKPLDPELLRSTLAKWLLKKDKVENNSKKELLLWDEKNALNRLGGSEKLLKKVLLIFADDIQNSLKSLKEAIEKKDDSGIKLHSHSIKGSCGNVSAMKMEQMAREIELNESEFKEEELHEKFQELQKNASELLRVLDEYIKKDASLHNIEKKLSELEIIKIMLFLKEELKKGSYIDTGSMDIFNISIDEARDLKLKKLKKEIDSFLTDEALVTIDDILNQVM</sequence>
<evidence type="ECO:0000256" key="7">
    <source>
        <dbReference type="ARBA" id="ARBA00022692"/>
    </source>
</evidence>
<feature type="transmembrane region" description="Helical" evidence="19">
    <location>
        <begin position="329"/>
        <end position="347"/>
    </location>
</feature>
<evidence type="ECO:0000256" key="11">
    <source>
        <dbReference type="ARBA" id="ARBA00022989"/>
    </source>
</evidence>
<dbReference type="PANTHER" id="PTHR45339:SF1">
    <property type="entry name" value="HYBRID SIGNAL TRANSDUCTION HISTIDINE KINASE J"/>
    <property type="match status" value="1"/>
</dbReference>
<dbReference type="CDD" id="cd00130">
    <property type="entry name" value="PAS"/>
    <property type="match status" value="1"/>
</dbReference>
<comment type="subcellular location">
    <subcellularLocation>
        <location evidence="2">Cell membrane</location>
        <topology evidence="2">Multi-pass membrane protein</topology>
    </subcellularLocation>
</comment>
<evidence type="ECO:0000259" key="25">
    <source>
        <dbReference type="PROSITE" id="PS50894"/>
    </source>
</evidence>
<evidence type="ECO:0000256" key="1">
    <source>
        <dbReference type="ARBA" id="ARBA00000085"/>
    </source>
</evidence>
<evidence type="ECO:0000256" key="8">
    <source>
        <dbReference type="ARBA" id="ARBA00022741"/>
    </source>
</evidence>
<dbReference type="PATRIC" id="fig|929558.5.peg.1769"/>
<evidence type="ECO:0000256" key="5">
    <source>
        <dbReference type="ARBA" id="ARBA00022553"/>
    </source>
</evidence>
<dbReference type="PROSITE" id="PS50112">
    <property type="entry name" value="PAS"/>
    <property type="match status" value="1"/>
</dbReference>
<dbReference type="CDD" id="cd06225">
    <property type="entry name" value="HAMP"/>
    <property type="match status" value="1"/>
</dbReference>
<evidence type="ECO:0000256" key="4">
    <source>
        <dbReference type="ARBA" id="ARBA00022475"/>
    </source>
</evidence>
<evidence type="ECO:0000256" key="19">
    <source>
        <dbReference type="SAM" id="Phobius"/>
    </source>
</evidence>
<feature type="coiled-coil region" evidence="18">
    <location>
        <begin position="963"/>
        <end position="1047"/>
    </location>
</feature>
<feature type="modified residue" description="4-aspartylphosphate" evidence="17">
    <location>
        <position position="852"/>
    </location>
</feature>
<dbReference type="PROSITE" id="PS50885">
    <property type="entry name" value="HAMP"/>
    <property type="match status" value="1"/>
</dbReference>
<dbReference type="PANTHER" id="PTHR45339">
    <property type="entry name" value="HYBRID SIGNAL TRANSDUCTION HISTIDINE KINASE J"/>
    <property type="match status" value="1"/>
</dbReference>
<dbReference type="SUPFAM" id="SSF52172">
    <property type="entry name" value="CheY-like"/>
    <property type="match status" value="1"/>
</dbReference>
<dbReference type="PROSITE" id="PS50109">
    <property type="entry name" value="HIS_KIN"/>
    <property type="match status" value="1"/>
</dbReference>
<dbReference type="Pfam" id="PF13426">
    <property type="entry name" value="PAS_9"/>
    <property type="match status" value="1"/>
</dbReference>
<proteinExistence type="predicted"/>
<dbReference type="AlphaFoldDB" id="B6BIE4"/>
<dbReference type="PROSITE" id="PS50110">
    <property type="entry name" value="RESPONSE_REGULATORY"/>
    <property type="match status" value="1"/>
</dbReference>
<comment type="subunit">
    <text evidence="14">At low DSF concentrations, interacts with RpfF.</text>
</comment>
<dbReference type="SUPFAM" id="SSF55874">
    <property type="entry name" value="ATPase domain of HSP90 chaperone/DNA topoisomerase II/histidine kinase"/>
    <property type="match status" value="1"/>
</dbReference>
<dbReference type="InterPro" id="IPR008207">
    <property type="entry name" value="Sig_transdc_His_kin_Hpt_dom"/>
</dbReference>
<dbReference type="CDD" id="cd16922">
    <property type="entry name" value="HATPase_EvgS-ArcB-TorS-like"/>
    <property type="match status" value="1"/>
</dbReference>
<dbReference type="CDD" id="cd17546">
    <property type="entry name" value="REC_hyHK_CKI1_RcsC-like"/>
    <property type="match status" value="1"/>
</dbReference>
<dbReference type="InterPro" id="IPR003661">
    <property type="entry name" value="HisK_dim/P_dom"/>
</dbReference>
<dbReference type="FunFam" id="1.10.287.130:FF:000002">
    <property type="entry name" value="Two-component osmosensing histidine kinase"/>
    <property type="match status" value="1"/>
</dbReference>
<feature type="domain" description="PAC" evidence="23">
    <location>
        <begin position="488"/>
        <end position="540"/>
    </location>
</feature>
<dbReference type="Gene3D" id="3.40.50.2300">
    <property type="match status" value="1"/>
</dbReference>
<keyword evidence="4" id="KW-1003">Cell membrane</keyword>
<feature type="domain" description="PAS" evidence="22">
    <location>
        <begin position="410"/>
        <end position="461"/>
    </location>
</feature>
<dbReference type="Pfam" id="PF00672">
    <property type="entry name" value="HAMP"/>
    <property type="match status" value="1"/>
</dbReference>
<dbReference type="InterPro" id="IPR005467">
    <property type="entry name" value="His_kinase_dom"/>
</dbReference>
<dbReference type="GO" id="GO:0005524">
    <property type="term" value="F:ATP binding"/>
    <property type="evidence" value="ECO:0007669"/>
    <property type="project" value="UniProtKB-KW"/>
</dbReference>
<dbReference type="Pfam" id="PF01627">
    <property type="entry name" value="Hpt"/>
    <property type="match status" value="1"/>
</dbReference>
<dbReference type="PROSITE" id="PS50113">
    <property type="entry name" value="PAC"/>
    <property type="match status" value="1"/>
</dbReference>
<dbReference type="InterPro" id="IPR035965">
    <property type="entry name" value="PAS-like_dom_sf"/>
</dbReference>
<keyword evidence="11 19" id="KW-1133">Transmembrane helix</keyword>
<dbReference type="InterPro" id="IPR036641">
    <property type="entry name" value="HPT_dom_sf"/>
</dbReference>
<feature type="domain" description="Response regulatory" evidence="21">
    <location>
        <begin position="801"/>
        <end position="922"/>
    </location>
</feature>
<evidence type="ECO:0000256" key="17">
    <source>
        <dbReference type="PROSITE-ProRule" id="PRU00169"/>
    </source>
</evidence>
<dbReference type="HOGENOM" id="CLU_279497_0_0_7"/>
<evidence type="ECO:0000313" key="27">
    <source>
        <dbReference type="Proteomes" id="UP000006431"/>
    </source>
</evidence>
<evidence type="ECO:0000256" key="18">
    <source>
        <dbReference type="SAM" id="Coils"/>
    </source>
</evidence>
<dbReference type="Gene3D" id="6.10.340.10">
    <property type="match status" value="1"/>
</dbReference>
<comment type="caution">
    <text evidence="26">The sequence shown here is derived from an EMBL/GenBank/DDBJ whole genome shotgun (WGS) entry which is preliminary data.</text>
</comment>
<dbReference type="GO" id="GO:0000155">
    <property type="term" value="F:phosphorelay sensor kinase activity"/>
    <property type="evidence" value="ECO:0007669"/>
    <property type="project" value="InterPro"/>
</dbReference>
<dbReference type="SMART" id="SM00387">
    <property type="entry name" value="HATPase_c"/>
    <property type="match status" value="1"/>
</dbReference>
<name>B6BIE4_SULGG</name>
<evidence type="ECO:0000256" key="15">
    <source>
        <dbReference type="ARBA" id="ARBA00068150"/>
    </source>
</evidence>
<dbReference type="SUPFAM" id="SSF47226">
    <property type="entry name" value="Histidine-containing phosphotransfer domain, HPT domain"/>
    <property type="match status" value="1"/>
</dbReference>
<gene>
    <name evidence="26" type="ORF">SMGD1_1774</name>
</gene>
<keyword evidence="13 19" id="KW-0472">Membrane</keyword>
<dbReference type="EMBL" id="AFRZ01000001">
    <property type="protein sequence ID" value="EHP30297.1"/>
    <property type="molecule type" value="Genomic_DNA"/>
</dbReference>
<keyword evidence="6" id="KW-0808">Transferase</keyword>
<dbReference type="PROSITE" id="PS50894">
    <property type="entry name" value="HPT"/>
    <property type="match status" value="1"/>
</dbReference>
<dbReference type="InterPro" id="IPR001789">
    <property type="entry name" value="Sig_transdc_resp-reg_receiver"/>
</dbReference>
<dbReference type="FunFam" id="3.30.565.10:FF:000010">
    <property type="entry name" value="Sensor histidine kinase RcsC"/>
    <property type="match status" value="1"/>
</dbReference>
<dbReference type="SMART" id="SM00086">
    <property type="entry name" value="PAC"/>
    <property type="match status" value="1"/>
</dbReference>
<dbReference type="CDD" id="cd00088">
    <property type="entry name" value="HPT"/>
    <property type="match status" value="1"/>
</dbReference>
<dbReference type="InterPro" id="IPR003660">
    <property type="entry name" value="HAMP_dom"/>
</dbReference>
<dbReference type="PRINTS" id="PR00344">
    <property type="entry name" value="BCTRLSENSOR"/>
</dbReference>
<dbReference type="Gene3D" id="3.30.565.10">
    <property type="entry name" value="Histidine kinase-like ATPase, C-terminal domain"/>
    <property type="match status" value="1"/>
</dbReference>
<evidence type="ECO:0000259" key="22">
    <source>
        <dbReference type="PROSITE" id="PS50112"/>
    </source>
</evidence>
<dbReference type="InterPro" id="IPR004358">
    <property type="entry name" value="Sig_transdc_His_kin-like_C"/>
</dbReference>
<dbReference type="OrthoDB" id="9765776at2"/>
<dbReference type="GO" id="GO:0005886">
    <property type="term" value="C:plasma membrane"/>
    <property type="evidence" value="ECO:0007669"/>
    <property type="project" value="UniProtKB-SubCell"/>
</dbReference>
<keyword evidence="27" id="KW-1185">Reference proteome</keyword>
<dbReference type="SUPFAM" id="SSF55785">
    <property type="entry name" value="PYP-like sensor domain (PAS domain)"/>
    <property type="match status" value="1"/>
</dbReference>
<dbReference type="InterPro" id="IPR036097">
    <property type="entry name" value="HisK_dim/P_sf"/>
</dbReference>
<dbReference type="SUPFAM" id="SSF47384">
    <property type="entry name" value="Homodimeric domain of signal transducing histidine kinase"/>
    <property type="match status" value="1"/>
</dbReference>
<feature type="transmembrane region" description="Helical" evidence="19">
    <location>
        <begin position="12"/>
        <end position="35"/>
    </location>
</feature>
<evidence type="ECO:0000256" key="9">
    <source>
        <dbReference type="ARBA" id="ARBA00022777"/>
    </source>
</evidence>
<feature type="domain" description="Histidine kinase" evidence="20">
    <location>
        <begin position="558"/>
        <end position="779"/>
    </location>
</feature>
<dbReference type="CDD" id="cd00082">
    <property type="entry name" value="HisKA"/>
    <property type="match status" value="1"/>
</dbReference>
<evidence type="ECO:0000256" key="10">
    <source>
        <dbReference type="ARBA" id="ARBA00022840"/>
    </source>
</evidence>
<accession>H1FVI4</accession>
<evidence type="ECO:0000256" key="3">
    <source>
        <dbReference type="ARBA" id="ARBA00012438"/>
    </source>
</evidence>
<keyword evidence="10" id="KW-0067">ATP-binding</keyword>
<feature type="domain" description="HAMP" evidence="24">
    <location>
        <begin position="349"/>
        <end position="401"/>
    </location>
</feature>
<protein>
    <recommendedName>
        <fullName evidence="15">Sensory/regulatory protein RpfC</fullName>
        <ecNumber evidence="3">2.7.13.3</ecNumber>
    </recommendedName>
</protein>
<dbReference type="Gene3D" id="1.20.120.160">
    <property type="entry name" value="HPT domain"/>
    <property type="match status" value="1"/>
</dbReference>
<dbReference type="Pfam" id="PF00072">
    <property type="entry name" value="Response_reg"/>
    <property type="match status" value="1"/>
</dbReference>
<accession>B6BIE4</accession>
<dbReference type="CDD" id="cd18773">
    <property type="entry name" value="PDC1_HK_sensor"/>
    <property type="match status" value="1"/>
</dbReference>
<dbReference type="InterPro" id="IPR001610">
    <property type="entry name" value="PAC"/>
</dbReference>
<dbReference type="InterPro" id="IPR036890">
    <property type="entry name" value="HATPase_C_sf"/>
</dbReference>
<keyword evidence="12" id="KW-0902">Two-component regulatory system</keyword>
<dbReference type="eggNOG" id="COG2205">
    <property type="taxonomic scope" value="Bacteria"/>
</dbReference>
<feature type="modified residue" description="Phosphohistidine" evidence="16">
    <location>
        <position position="990"/>
    </location>
</feature>
<keyword evidence="7 19" id="KW-0812">Transmembrane</keyword>
<dbReference type="EC" id="2.7.13.3" evidence="3"/>
<comment type="catalytic activity">
    <reaction evidence="1">
        <text>ATP + protein L-histidine = ADP + protein N-phospho-L-histidine.</text>
        <dbReference type="EC" id="2.7.13.3"/>
    </reaction>
</comment>
<dbReference type="SUPFAM" id="SSF158472">
    <property type="entry name" value="HAMP domain-like"/>
    <property type="match status" value="1"/>
</dbReference>
<dbReference type="Gene3D" id="3.30.450.20">
    <property type="entry name" value="PAS domain"/>
    <property type="match status" value="1"/>
</dbReference>
<reference evidence="26 27" key="1">
    <citation type="journal article" date="2012" name="Proc. Natl. Acad. Sci. U.S.A.">
        <title>Genome and physiology of a model Epsilonproteobacterium responsible for sulfide detoxification in marine oxygen depletion zones.</title>
        <authorList>
            <person name="Grote J."/>
            <person name="Schott T."/>
            <person name="Bruckner C.G."/>
            <person name="Glockner F.O."/>
            <person name="Jost G."/>
            <person name="Teeling H."/>
            <person name="Labrenz M."/>
            <person name="Jurgens K."/>
        </authorList>
    </citation>
    <scope>NUCLEOTIDE SEQUENCE [LARGE SCALE GENOMIC DNA]</scope>
    <source>
        <strain evidence="26 27">GD1</strain>
    </source>
</reference>
<dbReference type="InterPro" id="IPR000014">
    <property type="entry name" value="PAS"/>
</dbReference>
<evidence type="ECO:0000259" key="23">
    <source>
        <dbReference type="PROSITE" id="PS50113"/>
    </source>
</evidence>
<keyword evidence="8" id="KW-0547">Nucleotide-binding</keyword>
<keyword evidence="5 17" id="KW-0597">Phosphoprotein</keyword>
<evidence type="ECO:0000256" key="14">
    <source>
        <dbReference type="ARBA" id="ARBA00064003"/>
    </source>
</evidence>
<dbReference type="Pfam" id="PF00512">
    <property type="entry name" value="HisKA"/>
    <property type="match status" value="1"/>
</dbReference>
<dbReference type="InterPro" id="IPR003594">
    <property type="entry name" value="HATPase_dom"/>
</dbReference>
<evidence type="ECO:0000259" key="24">
    <source>
        <dbReference type="PROSITE" id="PS50885"/>
    </source>
</evidence>
<dbReference type="NCBIfam" id="TIGR00229">
    <property type="entry name" value="sensory_box"/>
    <property type="match status" value="1"/>
</dbReference>
<dbReference type="Proteomes" id="UP000006431">
    <property type="component" value="Unassembled WGS sequence"/>
</dbReference>
<evidence type="ECO:0000313" key="26">
    <source>
        <dbReference type="EMBL" id="EHP30297.1"/>
    </source>
</evidence>
<evidence type="ECO:0000256" key="16">
    <source>
        <dbReference type="PROSITE-ProRule" id="PRU00110"/>
    </source>
</evidence>
<feature type="domain" description="HPt" evidence="25">
    <location>
        <begin position="951"/>
        <end position="1044"/>
    </location>
</feature>
<dbReference type="RefSeq" id="WP_008335851.1">
    <property type="nucleotide sequence ID" value="NZ_AFRZ01000001.1"/>
</dbReference>
<evidence type="ECO:0000256" key="12">
    <source>
        <dbReference type="ARBA" id="ARBA00023012"/>
    </source>
</evidence>
<dbReference type="InterPro" id="IPR000700">
    <property type="entry name" value="PAS-assoc_C"/>
</dbReference>
<dbReference type="STRING" id="929558.SMGD1_1774"/>
<dbReference type="SMART" id="SM00304">
    <property type="entry name" value="HAMP"/>
    <property type="match status" value="1"/>
</dbReference>
<dbReference type="Pfam" id="PF02518">
    <property type="entry name" value="HATPase_c"/>
    <property type="match status" value="1"/>
</dbReference>
<evidence type="ECO:0000256" key="13">
    <source>
        <dbReference type="ARBA" id="ARBA00023136"/>
    </source>
</evidence>
<evidence type="ECO:0000259" key="20">
    <source>
        <dbReference type="PROSITE" id="PS50109"/>
    </source>
</evidence>
<dbReference type="SMART" id="SM00448">
    <property type="entry name" value="REC"/>
    <property type="match status" value="1"/>
</dbReference>